<dbReference type="InterPro" id="IPR037185">
    <property type="entry name" value="EmrE-like"/>
</dbReference>
<proteinExistence type="predicted"/>
<organism evidence="3 4">
    <name type="scientific">Aureococcus anophagefferens</name>
    <name type="common">Harmful bloom alga</name>
    <dbReference type="NCBI Taxonomy" id="44056"/>
    <lineage>
        <taxon>Eukaryota</taxon>
        <taxon>Sar</taxon>
        <taxon>Stramenopiles</taxon>
        <taxon>Ochrophyta</taxon>
        <taxon>Pelagophyceae</taxon>
        <taxon>Pelagomonadales</taxon>
        <taxon>Pelagomonadaceae</taxon>
        <taxon>Aureococcus</taxon>
    </lineage>
</organism>
<feature type="region of interest" description="Disordered" evidence="1">
    <location>
        <begin position="176"/>
        <end position="244"/>
    </location>
</feature>
<dbReference type="EMBL" id="JBBJCI010000034">
    <property type="protein sequence ID" value="KAK7253634.1"/>
    <property type="molecule type" value="Genomic_DNA"/>
</dbReference>
<evidence type="ECO:0000256" key="2">
    <source>
        <dbReference type="SAM" id="Phobius"/>
    </source>
</evidence>
<evidence type="ECO:0000256" key="1">
    <source>
        <dbReference type="SAM" id="MobiDB-lite"/>
    </source>
</evidence>
<keyword evidence="2" id="KW-1133">Transmembrane helix</keyword>
<dbReference type="SUPFAM" id="SSF103481">
    <property type="entry name" value="Multidrug resistance efflux transporter EmrE"/>
    <property type="match status" value="1"/>
</dbReference>
<protein>
    <recommendedName>
        <fullName evidence="5">EamA domain-containing protein</fullName>
    </recommendedName>
</protein>
<evidence type="ECO:0000313" key="3">
    <source>
        <dbReference type="EMBL" id="KAK7253634.1"/>
    </source>
</evidence>
<feature type="compositionally biased region" description="Low complexity" evidence="1">
    <location>
        <begin position="176"/>
        <end position="204"/>
    </location>
</feature>
<keyword evidence="2" id="KW-0472">Membrane</keyword>
<evidence type="ECO:0008006" key="5">
    <source>
        <dbReference type="Google" id="ProtNLM"/>
    </source>
</evidence>
<name>A0ABR1GCB2_AURAN</name>
<gene>
    <name evidence="3" type="ORF">SO694_00002045</name>
</gene>
<dbReference type="Proteomes" id="UP001363151">
    <property type="component" value="Unassembled WGS sequence"/>
</dbReference>
<evidence type="ECO:0000313" key="4">
    <source>
        <dbReference type="Proteomes" id="UP001363151"/>
    </source>
</evidence>
<accession>A0ABR1GCB2</accession>
<feature type="transmembrane region" description="Helical" evidence="2">
    <location>
        <begin position="34"/>
        <end position="54"/>
    </location>
</feature>
<keyword evidence="2" id="KW-0812">Transmembrane</keyword>
<comment type="caution">
    <text evidence="3">The sequence shown here is derived from an EMBL/GenBank/DDBJ whole genome shotgun (WGS) entry which is preliminary data.</text>
</comment>
<keyword evidence="4" id="KW-1185">Reference proteome</keyword>
<feature type="transmembrane region" description="Helical" evidence="2">
    <location>
        <begin position="131"/>
        <end position="149"/>
    </location>
</feature>
<feature type="transmembrane region" description="Helical" evidence="2">
    <location>
        <begin position="102"/>
        <end position="119"/>
    </location>
</feature>
<sequence>MLLDYVAALGVHLTWGCQPVFTRYLQFAAGLETVPLLLASQGLSFACLLLSLVFGRACGPATREEKPPAWSPSKRAAFAVAYGCATAARASTNMASAAMTEAWHVTLVALLGPFVTALLSRAALGERVPRALWPCVVVASGGAALAASGEARAGRFRRRDALGCGLQLVSMVFSGSADSRSSSPRSARSAVRARRPAAAPAARDAPPELEDPGTYAPVLNGDGGAFSIGDDDDDEGSTGGTRAS</sequence>
<reference evidence="3 4" key="1">
    <citation type="submission" date="2024-03" db="EMBL/GenBank/DDBJ databases">
        <title>Aureococcus anophagefferens CCMP1851 and Kratosvirus quantuckense: Draft genome of a second virus-susceptible host strain in the model system.</title>
        <authorList>
            <person name="Chase E."/>
            <person name="Truchon A.R."/>
            <person name="Schepens W."/>
            <person name="Wilhelm S.W."/>
        </authorList>
    </citation>
    <scope>NUCLEOTIDE SEQUENCE [LARGE SCALE GENOMIC DNA]</scope>
    <source>
        <strain evidence="3 4">CCMP1851</strain>
    </source>
</reference>